<feature type="non-terminal residue" evidence="1">
    <location>
        <position position="1"/>
    </location>
</feature>
<keyword evidence="2" id="KW-1185">Reference proteome</keyword>
<dbReference type="Proteomes" id="UP001218188">
    <property type="component" value="Unassembled WGS sequence"/>
</dbReference>
<feature type="non-terminal residue" evidence="1">
    <location>
        <position position="262"/>
    </location>
</feature>
<protein>
    <submittedName>
        <fullName evidence="1">Uncharacterized protein</fullName>
    </submittedName>
</protein>
<gene>
    <name evidence="1" type="ORF">C8F04DRAFT_886840</name>
</gene>
<comment type="caution">
    <text evidence="1">The sequence shown here is derived from an EMBL/GenBank/DDBJ whole genome shotgun (WGS) entry which is preliminary data.</text>
</comment>
<sequence>FRDVVGVPDKYWPDLTVQRYSDITGEAYLNPVFESPATVTHPENHKLFLEVIKQINSQFHKQVLPAGLTHKRLEFTWEHDLLYEMAKTSFRSCKVQWRKNTSEAVATRESGYQAKNRMRERRRTKLAQLEKAVEVYAKKYNIPAKVVRKMLLHEQYMSDEASGPEGDDETEKAVWKTRMAFKAGYDANDDVLNTKSFLEVLGCDWRSTEMSDALHEMATIAFDALGPRQKKAFQYIRVCNTGRSGTRVPDRAPYNFGMNRTW</sequence>
<accession>A0AAD6WXJ1</accession>
<reference evidence="1" key="1">
    <citation type="submission" date="2023-03" db="EMBL/GenBank/DDBJ databases">
        <title>Massive genome expansion in bonnet fungi (Mycena s.s.) driven by repeated elements and novel gene families across ecological guilds.</title>
        <authorList>
            <consortium name="Lawrence Berkeley National Laboratory"/>
            <person name="Harder C.B."/>
            <person name="Miyauchi S."/>
            <person name="Viragh M."/>
            <person name="Kuo A."/>
            <person name="Thoen E."/>
            <person name="Andreopoulos B."/>
            <person name="Lu D."/>
            <person name="Skrede I."/>
            <person name="Drula E."/>
            <person name="Henrissat B."/>
            <person name="Morin E."/>
            <person name="Kohler A."/>
            <person name="Barry K."/>
            <person name="LaButti K."/>
            <person name="Morin E."/>
            <person name="Salamov A."/>
            <person name="Lipzen A."/>
            <person name="Mereny Z."/>
            <person name="Hegedus B."/>
            <person name="Baldrian P."/>
            <person name="Stursova M."/>
            <person name="Weitz H."/>
            <person name="Taylor A."/>
            <person name="Grigoriev I.V."/>
            <person name="Nagy L.G."/>
            <person name="Martin F."/>
            <person name="Kauserud H."/>
        </authorList>
    </citation>
    <scope>NUCLEOTIDE SEQUENCE</scope>
    <source>
        <strain evidence="1">CBHHK200</strain>
    </source>
</reference>
<dbReference type="AlphaFoldDB" id="A0AAD6WXJ1"/>
<name>A0AAD6WXJ1_9AGAR</name>
<dbReference type="EMBL" id="JARJCM010000130">
    <property type="protein sequence ID" value="KAJ7027051.1"/>
    <property type="molecule type" value="Genomic_DNA"/>
</dbReference>
<evidence type="ECO:0000313" key="2">
    <source>
        <dbReference type="Proteomes" id="UP001218188"/>
    </source>
</evidence>
<organism evidence="1 2">
    <name type="scientific">Mycena alexandri</name>
    <dbReference type="NCBI Taxonomy" id="1745969"/>
    <lineage>
        <taxon>Eukaryota</taxon>
        <taxon>Fungi</taxon>
        <taxon>Dikarya</taxon>
        <taxon>Basidiomycota</taxon>
        <taxon>Agaricomycotina</taxon>
        <taxon>Agaricomycetes</taxon>
        <taxon>Agaricomycetidae</taxon>
        <taxon>Agaricales</taxon>
        <taxon>Marasmiineae</taxon>
        <taxon>Mycenaceae</taxon>
        <taxon>Mycena</taxon>
    </lineage>
</organism>
<evidence type="ECO:0000313" key="1">
    <source>
        <dbReference type="EMBL" id="KAJ7027051.1"/>
    </source>
</evidence>
<proteinExistence type="predicted"/>